<keyword evidence="2 7" id="KW-0436">Ligase</keyword>
<dbReference type="GO" id="GO:0005524">
    <property type="term" value="F:ATP binding"/>
    <property type="evidence" value="ECO:0007669"/>
    <property type="project" value="UniProtKB-UniRule"/>
</dbReference>
<feature type="domain" description="tRNA(Ile)-lysidine synthase substrate-binding" evidence="9">
    <location>
        <begin position="260"/>
        <end position="314"/>
    </location>
</feature>
<evidence type="ECO:0000256" key="2">
    <source>
        <dbReference type="ARBA" id="ARBA00022598"/>
    </source>
</evidence>
<proteinExistence type="inferred from homology"/>
<evidence type="ECO:0000313" key="11">
    <source>
        <dbReference type="Proteomes" id="UP001143347"/>
    </source>
</evidence>
<sequence>MDATGAVTRAVAEFAAAYPGVGDEVCVGLSGGPDSLALMACAVRAGLRVRALVVDHGLQAGSDAVASEAVDAARRLGAEATVLAVRVGSAGGMEAAARTARYAALDGARAGRPVLLAHTADDQAETVLLGLARGSGTRSIAGMRPWNPPWGRPLLGVRRSQTLAACAELGLRPHHDPHNRDPRFTRVRVRSEVLPLLDDVLHGGVVDALGRTASTLQDDNDALDALADDLYGRAVIGADCVLPEAELPEAEPPELGAVILDAAVLADAPAALRTRVVRRWLLDVGATEPTHRVIVAVDSLVCDPDSRAQVAIGGDPTARLVATRTGSRLHIARHPR</sequence>
<evidence type="ECO:0000259" key="8">
    <source>
        <dbReference type="Pfam" id="PF01171"/>
    </source>
</evidence>
<evidence type="ECO:0000256" key="4">
    <source>
        <dbReference type="ARBA" id="ARBA00022741"/>
    </source>
</evidence>
<keyword evidence="11" id="KW-1185">Reference proteome</keyword>
<dbReference type="RefSeq" id="WP_266059937.1">
    <property type="nucleotide sequence ID" value="NZ_JAPKFM010000002.1"/>
</dbReference>
<evidence type="ECO:0000313" key="10">
    <source>
        <dbReference type="EMBL" id="MCX2962892.1"/>
    </source>
</evidence>
<dbReference type="Gene3D" id="1.20.59.20">
    <property type="match status" value="1"/>
</dbReference>
<evidence type="ECO:0000256" key="6">
    <source>
        <dbReference type="ARBA" id="ARBA00048539"/>
    </source>
</evidence>
<dbReference type="PANTHER" id="PTHR43033">
    <property type="entry name" value="TRNA(ILE)-LYSIDINE SYNTHASE-RELATED"/>
    <property type="match status" value="1"/>
</dbReference>
<feature type="domain" description="tRNA(Ile)-lysidine/2-thiocytidine synthase N-terminal" evidence="8">
    <location>
        <begin position="25"/>
        <end position="191"/>
    </location>
</feature>
<evidence type="ECO:0000256" key="3">
    <source>
        <dbReference type="ARBA" id="ARBA00022694"/>
    </source>
</evidence>
<feature type="binding site" evidence="7">
    <location>
        <begin position="30"/>
        <end position="35"/>
    </location>
    <ligand>
        <name>ATP</name>
        <dbReference type="ChEBI" id="CHEBI:30616"/>
    </ligand>
</feature>
<dbReference type="InterPro" id="IPR012094">
    <property type="entry name" value="tRNA_Ile_lys_synt"/>
</dbReference>
<dbReference type="Gene3D" id="3.40.50.620">
    <property type="entry name" value="HUPs"/>
    <property type="match status" value="1"/>
</dbReference>
<gene>
    <name evidence="7 10" type="primary">tilS</name>
    <name evidence="10" type="ORF">OSB52_02165</name>
</gene>
<dbReference type="Pfam" id="PF09179">
    <property type="entry name" value="TilS"/>
    <property type="match status" value="1"/>
</dbReference>
<keyword evidence="5 7" id="KW-0067">ATP-binding</keyword>
<evidence type="ECO:0000256" key="1">
    <source>
        <dbReference type="ARBA" id="ARBA00022490"/>
    </source>
</evidence>
<dbReference type="GO" id="GO:0005737">
    <property type="term" value="C:cytoplasm"/>
    <property type="evidence" value="ECO:0007669"/>
    <property type="project" value="UniProtKB-SubCell"/>
</dbReference>
<dbReference type="SUPFAM" id="SSF82829">
    <property type="entry name" value="MesJ substrate recognition domain-like"/>
    <property type="match status" value="1"/>
</dbReference>
<dbReference type="HAMAP" id="MF_01161">
    <property type="entry name" value="tRNA_Ile_lys_synt"/>
    <property type="match status" value="1"/>
</dbReference>
<dbReference type="GO" id="GO:0032267">
    <property type="term" value="F:tRNA(Ile)-lysidine synthase activity"/>
    <property type="evidence" value="ECO:0007669"/>
    <property type="project" value="UniProtKB-EC"/>
</dbReference>
<dbReference type="InterPro" id="IPR014729">
    <property type="entry name" value="Rossmann-like_a/b/a_fold"/>
</dbReference>
<organism evidence="10 11">
    <name type="scientific">Gordonia aquimaris</name>
    <dbReference type="NCBI Taxonomy" id="2984863"/>
    <lineage>
        <taxon>Bacteria</taxon>
        <taxon>Bacillati</taxon>
        <taxon>Actinomycetota</taxon>
        <taxon>Actinomycetes</taxon>
        <taxon>Mycobacteriales</taxon>
        <taxon>Gordoniaceae</taxon>
        <taxon>Gordonia</taxon>
    </lineage>
</organism>
<dbReference type="SUPFAM" id="SSF52402">
    <property type="entry name" value="Adenine nucleotide alpha hydrolases-like"/>
    <property type="match status" value="1"/>
</dbReference>
<dbReference type="EMBL" id="JAPKFM010000002">
    <property type="protein sequence ID" value="MCX2962892.1"/>
    <property type="molecule type" value="Genomic_DNA"/>
</dbReference>
<comment type="similarity">
    <text evidence="7">Belongs to the tRNA(Ile)-lysidine synthase family.</text>
</comment>
<comment type="function">
    <text evidence="7">Ligates lysine onto the cytidine present at position 34 of the AUA codon-specific tRNA(Ile) that contains the anticodon CAU, in an ATP-dependent manner. Cytidine is converted to lysidine, thus changing the amino acid specificity of the tRNA from methionine to isoleucine.</text>
</comment>
<dbReference type="NCBIfam" id="TIGR02432">
    <property type="entry name" value="lysidine_TilS_N"/>
    <property type="match status" value="1"/>
</dbReference>
<dbReference type="CDD" id="cd01992">
    <property type="entry name" value="TilS_N"/>
    <property type="match status" value="1"/>
</dbReference>
<dbReference type="GO" id="GO:0006400">
    <property type="term" value="P:tRNA modification"/>
    <property type="evidence" value="ECO:0007669"/>
    <property type="project" value="UniProtKB-UniRule"/>
</dbReference>
<dbReference type="InterPro" id="IPR015262">
    <property type="entry name" value="tRNA_Ile_lys_synt_subst-bd"/>
</dbReference>
<comment type="subcellular location">
    <subcellularLocation>
        <location evidence="7">Cytoplasm</location>
    </subcellularLocation>
</comment>
<dbReference type="Proteomes" id="UP001143347">
    <property type="component" value="Unassembled WGS sequence"/>
</dbReference>
<evidence type="ECO:0000256" key="7">
    <source>
        <dbReference type="HAMAP-Rule" id="MF_01161"/>
    </source>
</evidence>
<dbReference type="PANTHER" id="PTHR43033:SF1">
    <property type="entry name" value="TRNA(ILE)-LYSIDINE SYNTHASE-RELATED"/>
    <property type="match status" value="1"/>
</dbReference>
<reference evidence="10" key="1">
    <citation type="submission" date="2022-10" db="EMBL/GenBank/DDBJ databases">
        <title>WGS of marine actinomycetes from Thailand.</title>
        <authorList>
            <person name="Thawai C."/>
        </authorList>
    </citation>
    <scope>NUCLEOTIDE SEQUENCE</scope>
    <source>
        <strain evidence="10">SW21</strain>
    </source>
</reference>
<comment type="catalytic activity">
    <reaction evidence="6 7">
        <text>cytidine(34) in tRNA(Ile2) + L-lysine + ATP = lysidine(34) in tRNA(Ile2) + AMP + diphosphate + H(+)</text>
        <dbReference type="Rhea" id="RHEA:43744"/>
        <dbReference type="Rhea" id="RHEA-COMP:10625"/>
        <dbReference type="Rhea" id="RHEA-COMP:10670"/>
        <dbReference type="ChEBI" id="CHEBI:15378"/>
        <dbReference type="ChEBI" id="CHEBI:30616"/>
        <dbReference type="ChEBI" id="CHEBI:32551"/>
        <dbReference type="ChEBI" id="CHEBI:33019"/>
        <dbReference type="ChEBI" id="CHEBI:82748"/>
        <dbReference type="ChEBI" id="CHEBI:83665"/>
        <dbReference type="ChEBI" id="CHEBI:456215"/>
        <dbReference type="EC" id="6.3.4.19"/>
    </reaction>
</comment>
<keyword evidence="1 7" id="KW-0963">Cytoplasm</keyword>
<comment type="domain">
    <text evidence="7">The N-terminal region contains the highly conserved SGGXDS motif, predicted to be a P-loop motif involved in ATP binding.</text>
</comment>
<keyword evidence="4 7" id="KW-0547">Nucleotide-binding</keyword>
<dbReference type="InterPro" id="IPR011063">
    <property type="entry name" value="TilS/TtcA_N"/>
</dbReference>
<keyword evidence="3 7" id="KW-0819">tRNA processing</keyword>
<dbReference type="Pfam" id="PF01171">
    <property type="entry name" value="ATP_bind_3"/>
    <property type="match status" value="1"/>
</dbReference>
<evidence type="ECO:0000256" key="5">
    <source>
        <dbReference type="ARBA" id="ARBA00022840"/>
    </source>
</evidence>
<protein>
    <recommendedName>
        <fullName evidence="7">tRNA(Ile)-lysidine synthase</fullName>
        <ecNumber evidence="7">6.3.4.19</ecNumber>
    </recommendedName>
    <alternativeName>
        <fullName evidence="7">tRNA(Ile)-2-lysyl-cytidine synthase</fullName>
    </alternativeName>
    <alternativeName>
        <fullName evidence="7">tRNA(Ile)-lysidine synthetase</fullName>
    </alternativeName>
</protein>
<name>A0A9X3I2R8_9ACTN</name>
<dbReference type="AlphaFoldDB" id="A0A9X3I2R8"/>
<accession>A0A9X3I2R8</accession>
<evidence type="ECO:0000259" key="9">
    <source>
        <dbReference type="Pfam" id="PF09179"/>
    </source>
</evidence>
<comment type="caution">
    <text evidence="10">The sequence shown here is derived from an EMBL/GenBank/DDBJ whole genome shotgun (WGS) entry which is preliminary data.</text>
</comment>
<dbReference type="EC" id="6.3.4.19" evidence="7"/>
<dbReference type="InterPro" id="IPR012795">
    <property type="entry name" value="tRNA_Ile_lys_synt_N"/>
</dbReference>